<evidence type="ECO:0000259" key="5">
    <source>
        <dbReference type="Pfam" id="PF01266"/>
    </source>
</evidence>
<dbReference type="InterPro" id="IPR006076">
    <property type="entry name" value="FAD-dep_OxRdtase"/>
</dbReference>
<evidence type="ECO:0000256" key="4">
    <source>
        <dbReference type="ARBA" id="ARBA00023002"/>
    </source>
</evidence>
<comment type="similarity">
    <text evidence="2">Belongs to the DadA oxidoreductase family.</text>
</comment>
<evidence type="ECO:0000256" key="3">
    <source>
        <dbReference type="ARBA" id="ARBA00022630"/>
    </source>
</evidence>
<reference evidence="6 7" key="1">
    <citation type="submission" date="2017-01" db="EMBL/GenBank/DDBJ databases">
        <authorList>
            <person name="Mah S.A."/>
            <person name="Swanson W.J."/>
            <person name="Moy G.W."/>
            <person name="Vacquier V.D."/>
        </authorList>
    </citation>
    <scope>NUCLEOTIDE SEQUENCE [LARGE SCALE GENOMIC DNA]</scope>
    <source>
        <strain evidence="6 7">DSM 29590</strain>
    </source>
</reference>
<name>A0A1N7FVT8_9RHOB</name>
<dbReference type="GO" id="GO:0005737">
    <property type="term" value="C:cytoplasm"/>
    <property type="evidence" value="ECO:0007669"/>
    <property type="project" value="TreeGrafter"/>
</dbReference>
<dbReference type="RefSeq" id="WP_076532187.1">
    <property type="nucleotide sequence ID" value="NZ_FOAC01000001.1"/>
</dbReference>
<dbReference type="PANTHER" id="PTHR13847">
    <property type="entry name" value="SARCOSINE DEHYDROGENASE-RELATED"/>
    <property type="match status" value="1"/>
</dbReference>
<proteinExistence type="inferred from homology"/>
<dbReference type="NCBIfam" id="TIGR03364">
    <property type="entry name" value="HpnW_proposed"/>
    <property type="match status" value="1"/>
</dbReference>
<dbReference type="InterPro" id="IPR017741">
    <property type="entry name" value="FAD-dependent_OxRdtase_HpnW"/>
</dbReference>
<evidence type="ECO:0000313" key="6">
    <source>
        <dbReference type="EMBL" id="SIS04450.1"/>
    </source>
</evidence>
<dbReference type="SUPFAM" id="SSF51905">
    <property type="entry name" value="FAD/NAD(P)-binding domain"/>
    <property type="match status" value="1"/>
</dbReference>
<evidence type="ECO:0000313" key="7">
    <source>
        <dbReference type="Proteomes" id="UP000186019"/>
    </source>
</evidence>
<keyword evidence="4" id="KW-0560">Oxidoreductase</keyword>
<evidence type="ECO:0000256" key="2">
    <source>
        <dbReference type="ARBA" id="ARBA00009410"/>
    </source>
</evidence>
<dbReference type="STRING" id="573024.SAMN05216208_0718"/>
<protein>
    <submittedName>
        <fullName evidence="6">FAD dependent oxidoreductase TIGR03364</fullName>
    </submittedName>
</protein>
<dbReference type="Proteomes" id="UP000186019">
    <property type="component" value="Unassembled WGS sequence"/>
</dbReference>
<dbReference type="GO" id="GO:0016491">
    <property type="term" value="F:oxidoreductase activity"/>
    <property type="evidence" value="ECO:0007669"/>
    <property type="project" value="UniProtKB-KW"/>
</dbReference>
<dbReference type="Pfam" id="PF01266">
    <property type="entry name" value="DAO"/>
    <property type="match status" value="1"/>
</dbReference>
<gene>
    <name evidence="6" type="ORF">SAMN05421666_1418</name>
</gene>
<feature type="domain" description="FAD dependent oxidoreductase" evidence="5">
    <location>
        <begin position="4"/>
        <end position="368"/>
    </location>
</feature>
<keyword evidence="3" id="KW-0285">Flavoprotein</keyword>
<sequence>MTYDLAVVGGGILGLAHAWQGARAGLRVAVFERNAYADGASVRNFGMLAIAAQQPGPELQSARASLAAWQEVAASAGISLRQAGCLFVARRPEEMDLLVERAAARGPDVQDFTLIGAEDLACHAPGLKEGALGALYSPEAWKADQRGVPAAIAAWLARDHGVTFHFGTEVIHAGDGQVETTDGQHAAGQIVICGGNDFARLCPDAWAQSGVSTCRLQMLRTAPQPEGWRLKPFVMGGLSMARYTAFANCDALPALRAVQSAQMPEAVKHGVHVIIAQEDDGSITLGDSHHYGAGAAPDDPAKVDDLILAETDALMTLPERRIAARWVGNYAHLSGQSLLRISPCAGVTAVTVTNGQGMTHGFAVAAETIANLTA</sequence>
<dbReference type="PANTHER" id="PTHR13847:SF286">
    <property type="entry name" value="D-AMINO ACID DEHYDROGENASE"/>
    <property type="match status" value="1"/>
</dbReference>
<dbReference type="AlphaFoldDB" id="A0A1N7FVT8"/>
<accession>A0A1N7FVT8</accession>
<dbReference type="Gene3D" id="3.50.50.60">
    <property type="entry name" value="FAD/NAD(P)-binding domain"/>
    <property type="match status" value="1"/>
</dbReference>
<dbReference type="Gene3D" id="3.30.9.10">
    <property type="entry name" value="D-Amino Acid Oxidase, subunit A, domain 2"/>
    <property type="match status" value="1"/>
</dbReference>
<keyword evidence="7" id="KW-1185">Reference proteome</keyword>
<organism evidence="6 7">
    <name type="scientific">Roseovarius nanhaiticus</name>
    <dbReference type="NCBI Taxonomy" id="573024"/>
    <lineage>
        <taxon>Bacteria</taxon>
        <taxon>Pseudomonadati</taxon>
        <taxon>Pseudomonadota</taxon>
        <taxon>Alphaproteobacteria</taxon>
        <taxon>Rhodobacterales</taxon>
        <taxon>Roseobacteraceae</taxon>
        <taxon>Roseovarius</taxon>
    </lineage>
</organism>
<dbReference type="InterPro" id="IPR036188">
    <property type="entry name" value="FAD/NAD-bd_sf"/>
</dbReference>
<dbReference type="EMBL" id="FTNV01000001">
    <property type="protein sequence ID" value="SIS04450.1"/>
    <property type="molecule type" value="Genomic_DNA"/>
</dbReference>
<evidence type="ECO:0000256" key="1">
    <source>
        <dbReference type="ARBA" id="ARBA00001974"/>
    </source>
</evidence>
<comment type="cofactor">
    <cofactor evidence="1">
        <name>FAD</name>
        <dbReference type="ChEBI" id="CHEBI:57692"/>
    </cofactor>
</comment>